<dbReference type="AlphaFoldDB" id="A0A4R8LWP3"/>
<dbReference type="Gene3D" id="3.30.1460.10">
    <property type="match status" value="1"/>
</dbReference>
<gene>
    <name evidence="2" type="ORF">C8D99_1422</name>
</gene>
<dbReference type="OrthoDB" id="981016at2"/>
<evidence type="ECO:0000259" key="1">
    <source>
        <dbReference type="Pfam" id="PF22551"/>
    </source>
</evidence>
<protein>
    <recommendedName>
        <fullName evidence="1">TY-Chap central domain-containing protein</fullName>
    </recommendedName>
</protein>
<dbReference type="SUPFAM" id="SSF69635">
    <property type="entry name" value="Type III secretory system chaperone-like"/>
    <property type="match status" value="1"/>
</dbReference>
<name>A0A4R8LWP3_9BACT</name>
<dbReference type="Pfam" id="PF22551">
    <property type="entry name" value="TY-Chap1"/>
    <property type="match status" value="1"/>
</dbReference>
<evidence type="ECO:0000313" key="2">
    <source>
        <dbReference type="EMBL" id="TDY52053.1"/>
    </source>
</evidence>
<proteinExistence type="predicted"/>
<keyword evidence="3" id="KW-1185">Reference proteome</keyword>
<sequence length="152" mass="17055">MHKFPLFKDGINEALLKSVEQKTDAWLKELFDEGDLTKVDNITSFSFGSATIQVMVVPWHSEDVLVKVFSYLAENVDPCKVAGDFLRLNSDLPLGRFSLIFDNTVMFSCSLPAANLDRNELVGALQTVAVYADQYDDILKEQYGSEHCAKIQ</sequence>
<dbReference type="CDD" id="cd17036">
    <property type="entry name" value="T3SC_YbjN-like_1"/>
    <property type="match status" value="1"/>
</dbReference>
<dbReference type="RefSeq" id="WP_133959285.1">
    <property type="nucleotide sequence ID" value="NZ_SORI01000042.1"/>
</dbReference>
<comment type="caution">
    <text evidence="2">The sequence shown here is derived from an EMBL/GenBank/DDBJ whole genome shotgun (WGS) entry which is preliminary data.</text>
</comment>
<dbReference type="EMBL" id="SORI01000042">
    <property type="protein sequence ID" value="TDY52053.1"/>
    <property type="molecule type" value="Genomic_DNA"/>
</dbReference>
<evidence type="ECO:0000313" key="3">
    <source>
        <dbReference type="Proteomes" id="UP000295066"/>
    </source>
</evidence>
<accession>A0A4R8LWP3</accession>
<reference evidence="2 3" key="1">
    <citation type="submission" date="2019-03" db="EMBL/GenBank/DDBJ databases">
        <title>Genomic Encyclopedia of Type Strains, Phase IV (KMG-IV): sequencing the most valuable type-strain genomes for metagenomic binning, comparative biology and taxonomic classification.</title>
        <authorList>
            <person name="Goeker M."/>
        </authorList>
    </citation>
    <scope>NUCLEOTIDE SEQUENCE [LARGE SCALE GENOMIC DNA]</scope>
    <source>
        <strain evidence="2 3">DSM 25964</strain>
    </source>
</reference>
<organism evidence="2 3">
    <name type="scientific">Aminivibrio pyruvatiphilus</name>
    <dbReference type="NCBI Taxonomy" id="1005740"/>
    <lineage>
        <taxon>Bacteria</taxon>
        <taxon>Thermotogati</taxon>
        <taxon>Synergistota</taxon>
        <taxon>Synergistia</taxon>
        <taxon>Synergistales</taxon>
        <taxon>Aminobacteriaceae</taxon>
        <taxon>Aminivibrio</taxon>
    </lineage>
</organism>
<dbReference type="Proteomes" id="UP000295066">
    <property type="component" value="Unassembled WGS sequence"/>
</dbReference>
<feature type="domain" description="TY-Chap central" evidence="1">
    <location>
        <begin position="21"/>
        <end position="144"/>
    </location>
</feature>
<dbReference type="InterPro" id="IPR054343">
    <property type="entry name" value="TY-Chap_M"/>
</dbReference>